<dbReference type="SUPFAM" id="SSF49723">
    <property type="entry name" value="Lipase/lipooxygenase domain (PLAT/LH2 domain)"/>
    <property type="match status" value="1"/>
</dbReference>
<accession>A0AAD4TCP0</accession>
<keyword evidence="5" id="KW-1185">Reference proteome</keyword>
<dbReference type="Pfam" id="PF01477">
    <property type="entry name" value="PLAT"/>
    <property type="match status" value="1"/>
</dbReference>
<comment type="caution">
    <text evidence="4">The sequence shown here is derived from an EMBL/GenBank/DDBJ whole genome shotgun (WGS) entry which is preliminary data.</text>
</comment>
<sequence>MAFAINSLSLVFFRSLLFSFAVLTQQSYAQLAVTQSSNDCVYTIYTKTGTRSDSGTDSNISLELYDSDGNHVEIPNLGDSGLMGPDHDYFENGNLDISSALGKCLPGPVCGITLTSDGTKAKSGWYVDYVQVIVTGPNASCAQKLFTIEQWLALDESPHALTVTKNVCVN</sequence>
<dbReference type="InterPro" id="IPR001024">
    <property type="entry name" value="PLAT/LH2_dom"/>
</dbReference>
<dbReference type="PANTHER" id="PTHR31718:SF0">
    <property type="entry name" value="PLAT DOMAIN-CONTAINING PROTEIN 2"/>
    <property type="match status" value="1"/>
</dbReference>
<feature type="domain" description="PLAT" evidence="3">
    <location>
        <begin position="40"/>
        <end position="166"/>
    </location>
</feature>
<gene>
    <name evidence="4" type="ORF">MKW98_023331</name>
</gene>
<reference evidence="4" key="1">
    <citation type="submission" date="2022-04" db="EMBL/GenBank/DDBJ databases">
        <title>A functionally conserved STORR gene fusion in Papaver species that diverged 16.8 million years ago.</title>
        <authorList>
            <person name="Catania T."/>
        </authorList>
    </citation>
    <scope>NUCLEOTIDE SEQUENCE</scope>
    <source>
        <strain evidence="4">S-188037</strain>
    </source>
</reference>
<dbReference type="Gene3D" id="2.60.60.20">
    <property type="entry name" value="PLAT/LH2 domain"/>
    <property type="match status" value="1"/>
</dbReference>
<dbReference type="PANTHER" id="PTHR31718">
    <property type="entry name" value="PLAT DOMAIN-CONTAINING PROTEIN"/>
    <property type="match status" value="1"/>
</dbReference>
<evidence type="ECO:0000256" key="2">
    <source>
        <dbReference type="SAM" id="SignalP"/>
    </source>
</evidence>
<proteinExistence type="predicted"/>
<dbReference type="Proteomes" id="UP001202328">
    <property type="component" value="Unassembled WGS sequence"/>
</dbReference>
<name>A0AAD4TCP0_9MAGN</name>
<evidence type="ECO:0000259" key="3">
    <source>
        <dbReference type="PROSITE" id="PS50095"/>
    </source>
</evidence>
<dbReference type="PROSITE" id="PS50095">
    <property type="entry name" value="PLAT"/>
    <property type="match status" value="1"/>
</dbReference>
<dbReference type="EMBL" id="JAJJMB010003142">
    <property type="protein sequence ID" value="KAI3949394.1"/>
    <property type="molecule type" value="Genomic_DNA"/>
</dbReference>
<organism evidence="4 5">
    <name type="scientific">Papaver atlanticum</name>
    <dbReference type="NCBI Taxonomy" id="357466"/>
    <lineage>
        <taxon>Eukaryota</taxon>
        <taxon>Viridiplantae</taxon>
        <taxon>Streptophyta</taxon>
        <taxon>Embryophyta</taxon>
        <taxon>Tracheophyta</taxon>
        <taxon>Spermatophyta</taxon>
        <taxon>Magnoliopsida</taxon>
        <taxon>Ranunculales</taxon>
        <taxon>Papaveraceae</taxon>
        <taxon>Papaveroideae</taxon>
        <taxon>Papaver</taxon>
    </lineage>
</organism>
<keyword evidence="2" id="KW-0732">Signal</keyword>
<dbReference type="InterPro" id="IPR036392">
    <property type="entry name" value="PLAT/LH2_dom_sf"/>
</dbReference>
<feature type="chain" id="PRO_5042273871" description="PLAT domain-containing protein" evidence="2">
    <location>
        <begin position="30"/>
        <end position="170"/>
    </location>
</feature>
<evidence type="ECO:0000256" key="1">
    <source>
        <dbReference type="PROSITE-ProRule" id="PRU00152"/>
    </source>
</evidence>
<protein>
    <recommendedName>
        <fullName evidence="3">PLAT domain-containing protein</fullName>
    </recommendedName>
</protein>
<comment type="caution">
    <text evidence="1">Lacks conserved residue(s) required for the propagation of feature annotation.</text>
</comment>
<evidence type="ECO:0000313" key="5">
    <source>
        <dbReference type="Proteomes" id="UP001202328"/>
    </source>
</evidence>
<feature type="signal peptide" evidence="2">
    <location>
        <begin position="1"/>
        <end position="29"/>
    </location>
</feature>
<evidence type="ECO:0000313" key="4">
    <source>
        <dbReference type="EMBL" id="KAI3949394.1"/>
    </source>
</evidence>
<dbReference type="AlphaFoldDB" id="A0AAD4TCP0"/>